<dbReference type="Gene3D" id="3.30.540.10">
    <property type="entry name" value="Fructose-1,6-Bisphosphatase, subunit A, domain 1"/>
    <property type="match status" value="1"/>
</dbReference>
<gene>
    <name evidence="3" type="ORF">DC082_08935</name>
</gene>
<comment type="caution">
    <text evidence="3">The sequence shown here is derived from an EMBL/GenBank/DDBJ whole genome shotgun (WGS) entry which is preliminary data.</text>
</comment>
<dbReference type="AlphaFoldDB" id="A0A2U2AJ85"/>
<dbReference type="PANTHER" id="PTHR20854">
    <property type="entry name" value="INOSITOL MONOPHOSPHATASE"/>
    <property type="match status" value="1"/>
</dbReference>
<reference evidence="3 4" key="1">
    <citation type="journal article" date="2018" name="Genome Announc.">
        <title>Ignatzschineria cameli sp. nov., isolated from necrotic foot tissue of dromedaries (Camelus dromedarius) and associated maggots (Wohlfahrtia species) in Dubai.</title>
        <authorList>
            <person name="Tsang C.C."/>
            <person name="Tang J.Y."/>
            <person name="Fong J.Y."/>
            <person name="Kinne J."/>
            <person name="Lee H.H."/>
            <person name="Joseph M."/>
            <person name="Jose S."/>
            <person name="Schuster R.K."/>
            <person name="Tang Y."/>
            <person name="Sivakumar S."/>
            <person name="Chen J.H."/>
            <person name="Teng J.L."/>
            <person name="Lau S.K."/>
            <person name="Wernery U."/>
            <person name="Woo P.C."/>
        </authorList>
    </citation>
    <scope>NUCLEOTIDE SEQUENCE [LARGE SCALE GENOMIC DNA]</scope>
    <source>
        <strain evidence="3 4">KCTC 22643</strain>
    </source>
</reference>
<proteinExistence type="inferred from homology"/>
<accession>A0A2U2AJ85</accession>
<dbReference type="Pfam" id="PF00459">
    <property type="entry name" value="Inositol_P"/>
    <property type="match status" value="1"/>
</dbReference>
<dbReference type="GO" id="GO:0007165">
    <property type="term" value="P:signal transduction"/>
    <property type="evidence" value="ECO:0007669"/>
    <property type="project" value="TreeGrafter"/>
</dbReference>
<dbReference type="GO" id="GO:0008934">
    <property type="term" value="F:inositol monophosphate 1-phosphatase activity"/>
    <property type="evidence" value="ECO:0007669"/>
    <property type="project" value="TreeGrafter"/>
</dbReference>
<protein>
    <recommendedName>
        <fullName evidence="5">Inositol monophosphatase</fullName>
    </recommendedName>
</protein>
<evidence type="ECO:0008006" key="5">
    <source>
        <dbReference type="Google" id="ProtNLM"/>
    </source>
</evidence>
<dbReference type="SUPFAM" id="SSF56655">
    <property type="entry name" value="Carbohydrate phosphatase"/>
    <property type="match status" value="1"/>
</dbReference>
<organism evidence="3 4">
    <name type="scientific">Ignatzschineria indica</name>
    <dbReference type="NCBI Taxonomy" id="472583"/>
    <lineage>
        <taxon>Bacteria</taxon>
        <taxon>Pseudomonadati</taxon>
        <taxon>Pseudomonadota</taxon>
        <taxon>Gammaproteobacteria</taxon>
        <taxon>Cardiobacteriales</taxon>
        <taxon>Ignatzschineriaceae</taxon>
        <taxon>Ignatzschineria</taxon>
    </lineage>
</organism>
<keyword evidence="4" id="KW-1185">Reference proteome</keyword>
<comment type="cofactor">
    <cofactor evidence="2">
        <name>Mg(2+)</name>
        <dbReference type="ChEBI" id="CHEBI:18420"/>
    </cofactor>
</comment>
<evidence type="ECO:0000313" key="4">
    <source>
        <dbReference type="Proteomes" id="UP000244948"/>
    </source>
</evidence>
<dbReference type="PANTHER" id="PTHR20854:SF4">
    <property type="entry name" value="INOSITOL-1-MONOPHOSPHATASE-RELATED"/>
    <property type="match status" value="1"/>
</dbReference>
<dbReference type="RefSeq" id="WP_109236661.1">
    <property type="nucleotide sequence ID" value="NZ_BMXZ01000004.1"/>
</dbReference>
<dbReference type="GO" id="GO:0006020">
    <property type="term" value="P:inositol metabolic process"/>
    <property type="evidence" value="ECO:0007669"/>
    <property type="project" value="TreeGrafter"/>
</dbReference>
<dbReference type="Gene3D" id="3.40.190.80">
    <property type="match status" value="1"/>
</dbReference>
<name>A0A2U2AJ85_9GAMM</name>
<dbReference type="InterPro" id="IPR000760">
    <property type="entry name" value="Inositol_monophosphatase-like"/>
</dbReference>
<feature type="binding site" evidence="2">
    <location>
        <position position="84"/>
    </location>
    <ligand>
        <name>Mg(2+)</name>
        <dbReference type="ChEBI" id="CHEBI:18420"/>
        <label>1</label>
        <note>catalytic</note>
    </ligand>
</feature>
<sequence>MSSFTQVAKQVAIDSGRGIRSIYYRLDRLSPEQRADDQLFQQFYEKIEGDMIEALLKLYPDHTFYANYHSGLSNSPRFTWYVGLSGAENFRLMTPHFSITVALEMDGELQSAVIYDPIADKIVAEASKGLGVLSEDEEQRIRLGKSDGKIENAFLLTALTTKEDDLERFGQMQFKCKAQRILGDFAKDSALVIKGHYSAYYAPTFDLCTLKAVQLIAGEAGLLVTDYQGGEKVEQSGHVVVTHPKLLKELLQSLRL</sequence>
<evidence type="ECO:0000256" key="2">
    <source>
        <dbReference type="PIRSR" id="PIRSR600760-2"/>
    </source>
</evidence>
<dbReference type="EMBL" id="QEWR01000004">
    <property type="protein sequence ID" value="PWD82724.1"/>
    <property type="molecule type" value="Genomic_DNA"/>
</dbReference>
<dbReference type="GO" id="GO:0046872">
    <property type="term" value="F:metal ion binding"/>
    <property type="evidence" value="ECO:0007669"/>
    <property type="project" value="UniProtKB-KW"/>
</dbReference>
<comment type="similarity">
    <text evidence="1">Belongs to the inositol monophosphatase superfamily.</text>
</comment>
<evidence type="ECO:0000256" key="1">
    <source>
        <dbReference type="ARBA" id="ARBA00009759"/>
    </source>
</evidence>
<dbReference type="Proteomes" id="UP000244948">
    <property type="component" value="Unassembled WGS sequence"/>
</dbReference>
<evidence type="ECO:0000313" key="3">
    <source>
        <dbReference type="EMBL" id="PWD82724.1"/>
    </source>
</evidence>
<keyword evidence="2" id="KW-0479">Metal-binding</keyword>
<keyword evidence="2" id="KW-0460">Magnesium</keyword>